<accession>A0A1X2G895</accession>
<dbReference type="GO" id="GO:0071013">
    <property type="term" value="C:catalytic step 2 spliceosome"/>
    <property type="evidence" value="ECO:0007669"/>
    <property type="project" value="TreeGrafter"/>
</dbReference>
<dbReference type="InterPro" id="IPR019148">
    <property type="entry name" value="Nuclear_protein_DGCR14_ESS-2"/>
</dbReference>
<dbReference type="AlphaFoldDB" id="A0A1X2G895"/>
<evidence type="ECO:0000256" key="3">
    <source>
        <dbReference type="ARBA" id="ARBA00023242"/>
    </source>
</evidence>
<gene>
    <name evidence="5" type="ORF">DM01DRAFT_1339126</name>
</gene>
<name>A0A1X2G895_9FUNG</name>
<dbReference type="OrthoDB" id="19679at2759"/>
<evidence type="ECO:0000256" key="1">
    <source>
        <dbReference type="ARBA" id="ARBA00004123"/>
    </source>
</evidence>
<evidence type="ECO:0000313" key="6">
    <source>
        <dbReference type="Proteomes" id="UP000242146"/>
    </source>
</evidence>
<comment type="similarity">
    <text evidence="2">Belongs to the ESS2 family.</text>
</comment>
<comment type="caution">
    <text evidence="5">The sequence shown here is derived from an EMBL/GenBank/DDBJ whole genome shotgun (WGS) entry which is preliminary data.</text>
</comment>
<keyword evidence="6" id="KW-1185">Reference proteome</keyword>
<feature type="compositionally biased region" description="Polar residues" evidence="4">
    <location>
        <begin position="298"/>
        <end position="310"/>
    </location>
</feature>
<dbReference type="PANTHER" id="PTHR12940:SF0">
    <property type="entry name" value="SPLICING FACTOR ESS-2 HOMOLOG"/>
    <property type="match status" value="1"/>
</dbReference>
<reference evidence="5 6" key="1">
    <citation type="submission" date="2016-07" db="EMBL/GenBank/DDBJ databases">
        <title>Pervasive Adenine N6-methylation of Active Genes in Fungi.</title>
        <authorList>
            <consortium name="DOE Joint Genome Institute"/>
            <person name="Mondo S.J."/>
            <person name="Dannebaum R.O."/>
            <person name="Kuo R.C."/>
            <person name="Labutti K."/>
            <person name="Haridas S."/>
            <person name="Kuo A."/>
            <person name="Salamov A."/>
            <person name="Ahrendt S.R."/>
            <person name="Lipzen A."/>
            <person name="Sullivan W."/>
            <person name="Andreopoulos W.B."/>
            <person name="Clum A."/>
            <person name="Lindquist E."/>
            <person name="Daum C."/>
            <person name="Ramamoorthy G.K."/>
            <person name="Gryganskyi A."/>
            <person name="Culley D."/>
            <person name="Magnuson J.K."/>
            <person name="James T.Y."/>
            <person name="O'Malley M.A."/>
            <person name="Stajich J.E."/>
            <person name="Spatafora J.W."/>
            <person name="Visel A."/>
            <person name="Grigoriev I.V."/>
        </authorList>
    </citation>
    <scope>NUCLEOTIDE SEQUENCE [LARGE SCALE GENOMIC DNA]</scope>
    <source>
        <strain evidence="5 6">NRRL 3301</strain>
    </source>
</reference>
<evidence type="ECO:0000256" key="2">
    <source>
        <dbReference type="ARBA" id="ARBA00009072"/>
    </source>
</evidence>
<dbReference type="Proteomes" id="UP000242146">
    <property type="component" value="Unassembled WGS sequence"/>
</dbReference>
<dbReference type="EMBL" id="MCGT01000033">
    <property type="protein sequence ID" value="ORX47497.1"/>
    <property type="molecule type" value="Genomic_DNA"/>
</dbReference>
<dbReference type="Pfam" id="PF09751">
    <property type="entry name" value="Es2"/>
    <property type="match status" value="3"/>
</dbReference>
<dbReference type="PANTHER" id="PTHR12940">
    <property type="entry name" value="ES-2 PROTEIN - RELATED"/>
    <property type="match status" value="1"/>
</dbReference>
<evidence type="ECO:0008006" key="7">
    <source>
        <dbReference type="Google" id="ProtNLM"/>
    </source>
</evidence>
<feature type="compositionally biased region" description="Basic and acidic residues" evidence="4">
    <location>
        <begin position="264"/>
        <end position="276"/>
    </location>
</feature>
<proteinExistence type="inferred from homology"/>
<feature type="region of interest" description="Disordered" evidence="4">
    <location>
        <begin position="264"/>
        <end position="344"/>
    </location>
</feature>
<organism evidence="5 6">
    <name type="scientific">Hesseltinella vesiculosa</name>
    <dbReference type="NCBI Taxonomy" id="101127"/>
    <lineage>
        <taxon>Eukaryota</taxon>
        <taxon>Fungi</taxon>
        <taxon>Fungi incertae sedis</taxon>
        <taxon>Mucoromycota</taxon>
        <taxon>Mucoromycotina</taxon>
        <taxon>Mucoromycetes</taxon>
        <taxon>Mucorales</taxon>
        <taxon>Cunninghamellaceae</taxon>
        <taxon>Hesseltinella</taxon>
    </lineage>
</organism>
<sequence>MDPTVLDEDTYTDAISFIIERDFYPQLAKIKAHNQYQHARIAGDQQLMKKASQLMIQLNANTAPHQGLQNFYHPEKQDLADRVNLQLNLDQFQSVYTSEDNASFNDLLEKTNAKRKDHYRWYYDKNANQLRIQDLQAPNLLMYYPQGESRSLLEDADNGRRHPKAIQHANTSLDPPSTQTYTPTVAAHPLTLQDPISNTFRGYGLVESTPLIDPSTMDSPLMTWGEIEGTPIQIKGSDTPGRQFTLPKQSLRDQIGMKLSEKASKAYRQRTNERRVRGTPRLGSGLFSPAAQHLLRKSTPQTQSFDSALRSSYAGHASKGGAHSPYATRTPLFRAAASTGQPKK</sequence>
<dbReference type="STRING" id="101127.A0A1X2G895"/>
<evidence type="ECO:0000313" key="5">
    <source>
        <dbReference type="EMBL" id="ORX47497.1"/>
    </source>
</evidence>
<protein>
    <recommendedName>
        <fullName evidence="7">Nuclear protein Es2</fullName>
    </recommendedName>
</protein>
<evidence type="ECO:0000256" key="4">
    <source>
        <dbReference type="SAM" id="MobiDB-lite"/>
    </source>
</evidence>
<comment type="subcellular location">
    <subcellularLocation>
        <location evidence="1">Nucleus</location>
    </subcellularLocation>
</comment>
<keyword evidence="3" id="KW-0539">Nucleus</keyword>